<proteinExistence type="inferred from homology"/>
<comment type="similarity">
    <text evidence="1">Belongs to the protein kinase superfamily. ADCK protein kinase family.</text>
</comment>
<dbReference type="EMBL" id="VCQU01000007">
    <property type="protein sequence ID" value="NMN97427.1"/>
    <property type="molecule type" value="Genomic_DNA"/>
</dbReference>
<feature type="domain" description="Protein kinase" evidence="5">
    <location>
        <begin position="128"/>
        <end position="462"/>
    </location>
</feature>
<dbReference type="SUPFAM" id="SSF56112">
    <property type="entry name" value="Protein kinase-like (PK-like)"/>
    <property type="match status" value="1"/>
</dbReference>
<evidence type="ECO:0000259" key="5">
    <source>
        <dbReference type="PROSITE" id="PS50011"/>
    </source>
</evidence>
<dbReference type="InterPro" id="IPR000719">
    <property type="entry name" value="Prot_kinase_dom"/>
</dbReference>
<dbReference type="InterPro" id="IPR011009">
    <property type="entry name" value="Kinase-like_dom_sf"/>
</dbReference>
<dbReference type="InterPro" id="IPR034646">
    <property type="entry name" value="ADCK3_dom"/>
</dbReference>
<gene>
    <name evidence="6" type="ORF">FGL95_20530</name>
</gene>
<evidence type="ECO:0000256" key="3">
    <source>
        <dbReference type="ARBA" id="ARBA00022741"/>
    </source>
</evidence>
<dbReference type="PANTHER" id="PTHR43851:SF3">
    <property type="entry name" value="COENZYME Q8"/>
    <property type="match status" value="1"/>
</dbReference>
<dbReference type="PROSITE" id="PS50011">
    <property type="entry name" value="PROTEIN_KINASE_DOM"/>
    <property type="match status" value="1"/>
</dbReference>
<keyword evidence="2" id="KW-0808">Transferase</keyword>
<dbReference type="Proteomes" id="UP000535543">
    <property type="component" value="Unassembled WGS sequence"/>
</dbReference>
<organism evidence="6 7">
    <name type="scientific">Antrihabitans stalactiti</name>
    <dbReference type="NCBI Taxonomy" id="2584121"/>
    <lineage>
        <taxon>Bacteria</taxon>
        <taxon>Bacillati</taxon>
        <taxon>Actinomycetota</taxon>
        <taxon>Actinomycetes</taxon>
        <taxon>Mycobacteriales</taxon>
        <taxon>Nocardiaceae</taxon>
        <taxon>Antrihabitans</taxon>
    </lineage>
</organism>
<dbReference type="InterPro" id="IPR004147">
    <property type="entry name" value="ABC1_dom"/>
</dbReference>
<dbReference type="InterPro" id="IPR051409">
    <property type="entry name" value="Atypical_kinase_ADCK"/>
</dbReference>
<dbReference type="PANTHER" id="PTHR43851">
    <property type="match status" value="1"/>
</dbReference>
<evidence type="ECO:0000256" key="2">
    <source>
        <dbReference type="ARBA" id="ARBA00022679"/>
    </source>
</evidence>
<dbReference type="RefSeq" id="WP_169590282.1">
    <property type="nucleotide sequence ID" value="NZ_VCQU01000007.1"/>
</dbReference>
<dbReference type="Pfam" id="PF03109">
    <property type="entry name" value="ABC1"/>
    <property type="match status" value="1"/>
</dbReference>
<keyword evidence="4" id="KW-0067">ATP-binding</keyword>
<sequence>MADRVPTSRLARSGKIGKFAARQAVRNARLRFAKLANPKSADDEAVAQSFIDAADELVDMLGGMKGAAMKVGQMLSILDVKMVPREHRAHFQRQLATLRDSAPTVSFDNMRKVLEDDLGRPIDEVFAEFDPEPIAAASIGQVYRARLHDGRPVAVKVQYAKIASAVRADLKNLALLLKFSKPILPTFDSRAFLDELRYHLEEELDYVHEAQTQHELAMFYAGHPNIFVPDTVLELCRRRVLVTEFVEGLRFDEIRELDAETRNSVGEIVYRFYIGAIYLDNQFNGDPHPGNVLLANDGRVAFVDFGLFKRMEPAAVDFERAAVHAAMDGRADDFRTLLSGSAVLRTESDITADDLLAYAYDASPWTFDDDELQITAELAGGALLLIADPRSTDFERMHKENLPAEHFFSRRADFYTFGVIGQLEATANWHRIAREWVCGEPPSTPAGIADAQWRERKLRGLS</sequence>
<evidence type="ECO:0000256" key="1">
    <source>
        <dbReference type="ARBA" id="ARBA00009670"/>
    </source>
</evidence>
<evidence type="ECO:0000313" key="7">
    <source>
        <dbReference type="Proteomes" id="UP000535543"/>
    </source>
</evidence>
<evidence type="ECO:0000256" key="4">
    <source>
        <dbReference type="ARBA" id="ARBA00022840"/>
    </source>
</evidence>
<keyword evidence="6" id="KW-0418">Kinase</keyword>
<dbReference type="CDD" id="cd13970">
    <property type="entry name" value="ABC1_ADCK3"/>
    <property type="match status" value="1"/>
</dbReference>
<name>A0A848KP58_9NOCA</name>
<accession>A0A848KP58</accession>
<reference evidence="6 7" key="1">
    <citation type="submission" date="2019-05" db="EMBL/GenBank/DDBJ databases">
        <authorList>
            <person name="Lee S.D."/>
        </authorList>
    </citation>
    <scope>NUCLEOTIDE SEQUENCE [LARGE SCALE GENOMIC DNA]</scope>
    <source>
        <strain evidence="6 7">YC2-7</strain>
    </source>
</reference>
<dbReference type="GO" id="GO:0005524">
    <property type="term" value="F:ATP binding"/>
    <property type="evidence" value="ECO:0007669"/>
    <property type="project" value="UniProtKB-KW"/>
</dbReference>
<comment type="caution">
    <text evidence="6">The sequence shown here is derived from an EMBL/GenBank/DDBJ whole genome shotgun (WGS) entry which is preliminary data.</text>
</comment>
<dbReference type="AlphaFoldDB" id="A0A848KP58"/>
<keyword evidence="3" id="KW-0547">Nucleotide-binding</keyword>
<keyword evidence="7" id="KW-1185">Reference proteome</keyword>
<dbReference type="GO" id="GO:0006744">
    <property type="term" value="P:ubiquinone biosynthetic process"/>
    <property type="evidence" value="ECO:0007669"/>
    <property type="project" value="TreeGrafter"/>
</dbReference>
<evidence type="ECO:0000313" key="6">
    <source>
        <dbReference type="EMBL" id="NMN97427.1"/>
    </source>
</evidence>
<dbReference type="Gene3D" id="1.10.510.10">
    <property type="entry name" value="Transferase(Phosphotransferase) domain 1"/>
    <property type="match status" value="1"/>
</dbReference>
<protein>
    <submittedName>
        <fullName evidence="6">AarF/ABC1/UbiB kinase family protein</fullName>
    </submittedName>
</protein>
<reference evidence="6 7" key="2">
    <citation type="submission" date="2020-06" db="EMBL/GenBank/DDBJ databases">
        <title>Antribacter stalactiti gen. nov., sp. nov., a new member of the family Nacardiaceae isolated from a cave.</title>
        <authorList>
            <person name="Kim I.S."/>
        </authorList>
    </citation>
    <scope>NUCLEOTIDE SEQUENCE [LARGE SCALE GENOMIC DNA]</scope>
    <source>
        <strain evidence="6 7">YC2-7</strain>
    </source>
</reference>
<dbReference type="GO" id="GO:0004672">
    <property type="term" value="F:protein kinase activity"/>
    <property type="evidence" value="ECO:0007669"/>
    <property type="project" value="InterPro"/>
</dbReference>